<sequence length="389" mass="41119">MTRRVDVAVLGLGAMGSAVLYQLAKSGAAVVGIDRFAPPHAFGSSHGETRITRQAVGEGRDYVPFVGASHRIWRELEAATGETLLNACGALVMAPGHGISSHHGKPDFVGRSISAAQGAGIAHEVLDGAEVARRFPQFLNLAGDEKAYYEPGGGYVFPERCLAAQLGCAAAAGAEIRTGCAVRALSQDGAGIRIETEDGGILADRAVVAAGAWTAPLLGSPFDRLLTVRRQLLHWYALTDDSAYGPQAPVFIWMYGTTDTEYLYGFPPLPGERAIKVATEQYDTATTADGVERRVDPSESAEMYRLRVADRLAGATPEVVRAAACVYTVTPDRGFIIDRHPRMDRLWVVSACSGHGFKHSAGIGEAVAAELAGGPGRVDLAPFALARFG</sequence>
<dbReference type="Gene3D" id="3.30.9.10">
    <property type="entry name" value="D-Amino Acid Oxidase, subunit A, domain 2"/>
    <property type="match status" value="1"/>
</dbReference>
<dbReference type="GO" id="GO:0050660">
    <property type="term" value="F:flavin adenine dinucleotide binding"/>
    <property type="evidence" value="ECO:0007669"/>
    <property type="project" value="InterPro"/>
</dbReference>
<keyword evidence="3" id="KW-0274">FAD</keyword>
<evidence type="ECO:0000256" key="2">
    <source>
        <dbReference type="ARBA" id="ARBA00022630"/>
    </source>
</evidence>
<evidence type="ECO:0000256" key="1">
    <source>
        <dbReference type="ARBA" id="ARBA00001974"/>
    </source>
</evidence>
<keyword evidence="7" id="KW-1185">Reference proteome</keyword>
<name>A0AA37WVM4_9HYPH</name>
<organism evidence="6 7">
    <name type="scientific">Methylobacterium tardum</name>
    <dbReference type="NCBI Taxonomy" id="374432"/>
    <lineage>
        <taxon>Bacteria</taxon>
        <taxon>Pseudomonadati</taxon>
        <taxon>Pseudomonadota</taxon>
        <taxon>Alphaproteobacteria</taxon>
        <taxon>Hyphomicrobiales</taxon>
        <taxon>Methylobacteriaceae</taxon>
        <taxon>Methylobacterium</taxon>
    </lineage>
</organism>
<evidence type="ECO:0000256" key="4">
    <source>
        <dbReference type="ARBA" id="ARBA00023002"/>
    </source>
</evidence>
<dbReference type="EMBL" id="BSPL01000020">
    <property type="protein sequence ID" value="GLS72313.1"/>
    <property type="molecule type" value="Genomic_DNA"/>
</dbReference>
<dbReference type="AlphaFoldDB" id="A0AA37WVM4"/>
<dbReference type="InterPro" id="IPR036188">
    <property type="entry name" value="FAD/NAD-bd_sf"/>
</dbReference>
<dbReference type="NCBIfam" id="NF008425">
    <property type="entry name" value="PRK11259.1"/>
    <property type="match status" value="1"/>
</dbReference>
<evidence type="ECO:0000313" key="7">
    <source>
        <dbReference type="Proteomes" id="UP001157440"/>
    </source>
</evidence>
<comment type="caution">
    <text evidence="6">The sequence shown here is derived from an EMBL/GenBank/DDBJ whole genome shotgun (WGS) entry which is preliminary data.</text>
</comment>
<accession>A0AA37WVM4</accession>
<evidence type="ECO:0000313" key="6">
    <source>
        <dbReference type="EMBL" id="GLS72313.1"/>
    </source>
</evidence>
<feature type="domain" description="FAD dependent oxidoreductase" evidence="5">
    <location>
        <begin position="6"/>
        <end position="369"/>
    </location>
</feature>
<dbReference type="Pfam" id="PF01266">
    <property type="entry name" value="DAO"/>
    <property type="match status" value="1"/>
</dbReference>
<proteinExistence type="predicted"/>
<dbReference type="RefSeq" id="WP_238198415.1">
    <property type="nucleotide sequence ID" value="NZ_BPQZ01000024.1"/>
</dbReference>
<dbReference type="Proteomes" id="UP001157440">
    <property type="component" value="Unassembled WGS sequence"/>
</dbReference>
<gene>
    <name evidence="6" type="ORF">GCM10007890_43260</name>
</gene>
<comment type="cofactor">
    <cofactor evidence="1">
        <name>FAD</name>
        <dbReference type="ChEBI" id="CHEBI:57692"/>
    </cofactor>
</comment>
<dbReference type="InterPro" id="IPR006076">
    <property type="entry name" value="FAD-dep_OxRdtase"/>
</dbReference>
<dbReference type="GO" id="GO:0008115">
    <property type="term" value="F:sarcosine oxidase activity"/>
    <property type="evidence" value="ECO:0007669"/>
    <property type="project" value="TreeGrafter"/>
</dbReference>
<evidence type="ECO:0000256" key="3">
    <source>
        <dbReference type="ARBA" id="ARBA00022827"/>
    </source>
</evidence>
<keyword evidence="2" id="KW-0285">Flavoprotein</keyword>
<dbReference type="SUPFAM" id="SSF54373">
    <property type="entry name" value="FAD-linked reductases, C-terminal domain"/>
    <property type="match status" value="1"/>
</dbReference>
<keyword evidence="4" id="KW-0560">Oxidoreductase</keyword>
<protein>
    <submittedName>
        <fullName evidence="6">Sarcosine oxidase</fullName>
    </submittedName>
</protein>
<dbReference type="PANTHER" id="PTHR10961">
    <property type="entry name" value="PEROXISOMAL SARCOSINE OXIDASE"/>
    <property type="match status" value="1"/>
</dbReference>
<evidence type="ECO:0000259" key="5">
    <source>
        <dbReference type="Pfam" id="PF01266"/>
    </source>
</evidence>
<dbReference type="PANTHER" id="PTHR10961:SF7">
    <property type="entry name" value="FAD DEPENDENT OXIDOREDUCTASE DOMAIN-CONTAINING PROTEIN"/>
    <property type="match status" value="1"/>
</dbReference>
<dbReference type="SUPFAM" id="SSF51905">
    <property type="entry name" value="FAD/NAD(P)-binding domain"/>
    <property type="match status" value="1"/>
</dbReference>
<dbReference type="Gene3D" id="3.50.50.60">
    <property type="entry name" value="FAD/NAD(P)-binding domain"/>
    <property type="match status" value="1"/>
</dbReference>
<reference evidence="7" key="1">
    <citation type="journal article" date="2019" name="Int. J. Syst. Evol. Microbiol.">
        <title>The Global Catalogue of Microorganisms (GCM) 10K type strain sequencing project: providing services to taxonomists for standard genome sequencing and annotation.</title>
        <authorList>
            <consortium name="The Broad Institute Genomics Platform"/>
            <consortium name="The Broad Institute Genome Sequencing Center for Infectious Disease"/>
            <person name="Wu L."/>
            <person name="Ma J."/>
        </authorList>
    </citation>
    <scope>NUCLEOTIDE SEQUENCE [LARGE SCALE GENOMIC DNA]</scope>
    <source>
        <strain evidence="7">NBRC 103632</strain>
    </source>
</reference>
<dbReference type="InterPro" id="IPR045170">
    <property type="entry name" value="MTOX"/>
</dbReference>